<dbReference type="PANTHER" id="PTHR30435:SF1">
    <property type="entry name" value="FLAGELLAR HOOK PROTEIN FLGE"/>
    <property type="match status" value="1"/>
</dbReference>
<evidence type="ECO:0000313" key="9">
    <source>
        <dbReference type="Proteomes" id="UP000094426"/>
    </source>
</evidence>
<dbReference type="Pfam" id="PF06429">
    <property type="entry name" value="Flg_bbr_C"/>
    <property type="match status" value="1"/>
</dbReference>
<name>A0A1E2SLA1_LEIXY</name>
<dbReference type="Pfam" id="PF22692">
    <property type="entry name" value="LlgE_F_G_D1"/>
    <property type="match status" value="1"/>
</dbReference>
<comment type="similarity">
    <text evidence="2 4">Belongs to the flagella basal body rod proteins family.</text>
</comment>
<dbReference type="SUPFAM" id="SSF117143">
    <property type="entry name" value="Flagellar hook protein flgE"/>
    <property type="match status" value="1"/>
</dbReference>
<dbReference type="PROSITE" id="PS00588">
    <property type="entry name" value="FLAGELLA_BB_ROD"/>
    <property type="match status" value="1"/>
</dbReference>
<comment type="subcellular location">
    <subcellularLocation>
        <location evidence="1 4">Bacterial flagellum basal body</location>
    </subcellularLocation>
</comment>
<feature type="domain" description="Flagellar basal body rod protein N-terminal" evidence="5">
    <location>
        <begin position="6"/>
        <end position="35"/>
    </location>
</feature>
<dbReference type="InterPro" id="IPR037925">
    <property type="entry name" value="FlgE/F/G-like"/>
</dbReference>
<evidence type="ECO:0000259" key="6">
    <source>
        <dbReference type="Pfam" id="PF06429"/>
    </source>
</evidence>
<dbReference type="OMA" id="MIQGDGF"/>
<reference evidence="8 9" key="1">
    <citation type="submission" date="2015-11" db="EMBL/GenBank/DDBJ databases">
        <authorList>
            <person name="Zhang Y."/>
            <person name="Guo Z."/>
        </authorList>
    </citation>
    <scope>NUCLEOTIDE SEQUENCE [LARGE SCALE GENOMIC DNA]</scope>
    <source>
        <strain evidence="9">gdw1</strain>
    </source>
</reference>
<dbReference type="InterPro" id="IPR001444">
    <property type="entry name" value="Flag_bb_rod_N"/>
</dbReference>
<dbReference type="EMBL" id="LNZG01000011">
    <property type="protein sequence ID" value="ODA90537.1"/>
    <property type="molecule type" value="Genomic_DNA"/>
</dbReference>
<evidence type="ECO:0000256" key="3">
    <source>
        <dbReference type="ARBA" id="ARBA00023143"/>
    </source>
</evidence>
<accession>A0A1E2SLA1</accession>
<keyword evidence="8" id="KW-0282">Flagellum</keyword>
<keyword evidence="8" id="KW-0966">Cell projection</keyword>
<proteinExistence type="inferred from homology"/>
<evidence type="ECO:0000256" key="2">
    <source>
        <dbReference type="ARBA" id="ARBA00009677"/>
    </source>
</evidence>
<feature type="domain" description="Flagellar hook protein FlgE/F/G-like D1" evidence="7">
    <location>
        <begin position="96"/>
        <end position="165"/>
    </location>
</feature>
<feature type="domain" description="Flagellar basal-body/hook protein C-terminal" evidence="6">
    <location>
        <begin position="344"/>
        <end position="387"/>
    </location>
</feature>
<dbReference type="InterPro" id="IPR020013">
    <property type="entry name" value="Flagellar_FlgE/F/G"/>
</dbReference>
<dbReference type="RefSeq" id="WP_011185592.1">
    <property type="nucleotide sequence ID" value="NZ_LNZG01000011.1"/>
</dbReference>
<dbReference type="AlphaFoldDB" id="A0A1E2SLA1"/>
<dbReference type="InterPro" id="IPR037058">
    <property type="entry name" value="Falgellar_hook_FlgE_sf"/>
</dbReference>
<keyword evidence="8" id="KW-0969">Cilium</keyword>
<dbReference type="NCBIfam" id="TIGR03506">
    <property type="entry name" value="FlgEFG_subfam"/>
    <property type="match status" value="1"/>
</dbReference>
<dbReference type="Gene3D" id="2.60.98.20">
    <property type="entry name" value="Flagellar hook protein FlgE"/>
    <property type="match status" value="1"/>
</dbReference>
<dbReference type="OrthoDB" id="9804559at2"/>
<dbReference type="GO" id="GO:0071978">
    <property type="term" value="P:bacterial-type flagellum-dependent swarming motility"/>
    <property type="evidence" value="ECO:0007669"/>
    <property type="project" value="TreeGrafter"/>
</dbReference>
<evidence type="ECO:0000256" key="4">
    <source>
        <dbReference type="RuleBase" id="RU362116"/>
    </source>
</evidence>
<evidence type="ECO:0000256" key="1">
    <source>
        <dbReference type="ARBA" id="ARBA00004117"/>
    </source>
</evidence>
<protein>
    <recommendedName>
        <fullName evidence="4">Flagellar hook protein FlgE</fullName>
    </recommendedName>
</protein>
<organism evidence="8 9">
    <name type="scientific">Leifsonia xyli subsp. xyli</name>
    <dbReference type="NCBI Taxonomy" id="59736"/>
    <lineage>
        <taxon>Bacteria</taxon>
        <taxon>Bacillati</taxon>
        <taxon>Actinomycetota</taxon>
        <taxon>Actinomycetes</taxon>
        <taxon>Micrococcales</taxon>
        <taxon>Microbacteriaceae</taxon>
        <taxon>Leifsonia</taxon>
    </lineage>
</organism>
<dbReference type="GO" id="GO:0009425">
    <property type="term" value="C:bacterial-type flagellum basal body"/>
    <property type="evidence" value="ECO:0007669"/>
    <property type="project" value="UniProtKB-SubCell"/>
</dbReference>
<gene>
    <name evidence="8" type="ORF">ATY41_09860</name>
</gene>
<comment type="function">
    <text evidence="4">A flexible structure which links the flagellar filament to the drive apparatus in the basal body.</text>
</comment>
<dbReference type="GO" id="GO:0009424">
    <property type="term" value="C:bacterial-type flagellum hook"/>
    <property type="evidence" value="ECO:0007669"/>
    <property type="project" value="TreeGrafter"/>
</dbReference>
<dbReference type="PANTHER" id="PTHR30435">
    <property type="entry name" value="FLAGELLAR PROTEIN"/>
    <property type="match status" value="1"/>
</dbReference>
<evidence type="ECO:0000313" key="8">
    <source>
        <dbReference type="EMBL" id="ODA90537.1"/>
    </source>
</evidence>
<dbReference type="Proteomes" id="UP000094426">
    <property type="component" value="Unassembled WGS sequence"/>
</dbReference>
<dbReference type="InterPro" id="IPR019776">
    <property type="entry name" value="Flagellar_basal_body_rod_CS"/>
</dbReference>
<dbReference type="InterPro" id="IPR053967">
    <property type="entry name" value="LlgE_F_G-like_D1"/>
</dbReference>
<dbReference type="InterPro" id="IPR010930">
    <property type="entry name" value="Flg_bb/hook_C_dom"/>
</dbReference>
<sequence>MLRSLDSGVFGLQAQQTMLDVTANNIANVNTAGFKASSVQFEDALSQVTRTASAPTDVIGGTTPAAVGLGVRAAGIDTDWTQGATQTTGKATNLTLNGDGFFVIRSAGQTQYTRAGNFTTDDSGTLVTPDGARVQGWGAAGGVVNSGVAPSTITIPLNVQSPAVATTSATATGNLPSDAAAGAVVSSSVRVHDAAGGERTLTLTFTSSGGGSWSVNAADANGATASGPLAFTAGARSTGGTLAVGGISVDMTQMTVYAGATSAGITKQNGSAAGALQSFTFDQDGTIEGSFSNGARLAIGRVAVATFSNPSGFQKAGSSAFTATADSGIPQVAADSGTGTITVGAYEGSNVDLGREFTNLIVSQRAFQASARVITTSDEILQELTQLKSR</sequence>
<dbReference type="GO" id="GO:0005829">
    <property type="term" value="C:cytosol"/>
    <property type="evidence" value="ECO:0007669"/>
    <property type="project" value="TreeGrafter"/>
</dbReference>
<dbReference type="Pfam" id="PF00460">
    <property type="entry name" value="Flg_bb_rod"/>
    <property type="match status" value="1"/>
</dbReference>
<keyword evidence="3 4" id="KW-0975">Bacterial flagellum</keyword>
<evidence type="ECO:0000259" key="5">
    <source>
        <dbReference type="Pfam" id="PF00460"/>
    </source>
</evidence>
<evidence type="ECO:0000259" key="7">
    <source>
        <dbReference type="Pfam" id="PF22692"/>
    </source>
</evidence>
<comment type="caution">
    <text evidence="8">The sequence shown here is derived from an EMBL/GenBank/DDBJ whole genome shotgun (WGS) entry which is preliminary data.</text>
</comment>